<evidence type="ECO:0000256" key="7">
    <source>
        <dbReference type="RuleBase" id="RU365071"/>
    </source>
</evidence>
<dbReference type="EMBL" id="JAKUCV010003642">
    <property type="protein sequence ID" value="KAJ4838136.1"/>
    <property type="molecule type" value="Genomic_DNA"/>
</dbReference>
<evidence type="ECO:0000259" key="9">
    <source>
        <dbReference type="Pfam" id="PF08743"/>
    </source>
</evidence>
<reference evidence="10" key="1">
    <citation type="submission" date="2022-02" db="EMBL/GenBank/DDBJ databases">
        <authorList>
            <person name="Henning P.M."/>
            <person name="McCubbin A.G."/>
            <person name="Shore J.S."/>
        </authorList>
    </citation>
    <scope>NUCLEOTIDE SEQUENCE</scope>
    <source>
        <strain evidence="10">F60SS</strain>
        <tissue evidence="10">Leaves</tissue>
    </source>
</reference>
<dbReference type="GO" id="GO:0006281">
    <property type="term" value="P:DNA repair"/>
    <property type="evidence" value="ECO:0007669"/>
    <property type="project" value="UniProtKB-UniRule"/>
</dbReference>
<keyword evidence="3 7" id="KW-0227">DNA damage</keyword>
<dbReference type="GO" id="GO:0006310">
    <property type="term" value="P:DNA recombination"/>
    <property type="evidence" value="ECO:0007669"/>
    <property type="project" value="UniProtKB-UniRule"/>
</dbReference>
<evidence type="ECO:0000256" key="2">
    <source>
        <dbReference type="ARBA" id="ARBA00008997"/>
    </source>
</evidence>
<evidence type="ECO:0000256" key="6">
    <source>
        <dbReference type="ARBA" id="ARBA00023242"/>
    </source>
</evidence>
<evidence type="ECO:0000313" key="10">
    <source>
        <dbReference type="EMBL" id="KAJ4838136.1"/>
    </source>
</evidence>
<keyword evidence="6 7" id="KW-0539">Nucleus</keyword>
<dbReference type="GO" id="GO:0005634">
    <property type="term" value="C:nucleus"/>
    <property type="evidence" value="ECO:0007669"/>
    <property type="project" value="UniProtKB-SubCell"/>
</dbReference>
<feature type="region of interest" description="Disordered" evidence="8">
    <location>
        <begin position="1"/>
        <end position="36"/>
    </location>
</feature>
<comment type="caution">
    <text evidence="10">The sequence shown here is derived from an EMBL/GenBank/DDBJ whole genome shotgun (WGS) entry which is preliminary data.</text>
</comment>
<evidence type="ECO:0000256" key="4">
    <source>
        <dbReference type="ARBA" id="ARBA00023172"/>
    </source>
</evidence>
<dbReference type="InterPro" id="IPR014854">
    <property type="entry name" value="Nse4_C"/>
</dbReference>
<dbReference type="Proteomes" id="UP001141552">
    <property type="component" value="Unassembled WGS sequence"/>
</dbReference>
<comment type="function">
    <text evidence="7">Component of the SMC5-SMC6 complex, that promotes sister chromatid alignment after DNA damage and facilitates double-stranded DNA breaks (DSBs) repair via homologous recombination between sister chromatids.</text>
</comment>
<dbReference type="PANTHER" id="PTHR16140:SF0">
    <property type="entry name" value="NON-STRUCTURAL MAINTENANCE OF CHROMOSOMES ELEMENT 4"/>
    <property type="match status" value="1"/>
</dbReference>
<dbReference type="AlphaFoldDB" id="A0A9Q0FV27"/>
<dbReference type="OrthoDB" id="361242at2759"/>
<protein>
    <recommendedName>
        <fullName evidence="7">Non-structural maintenance of chromosomes element 4</fullName>
    </recommendedName>
</protein>
<evidence type="ECO:0000256" key="8">
    <source>
        <dbReference type="SAM" id="MobiDB-lite"/>
    </source>
</evidence>
<comment type="subunit">
    <text evidence="7">Component of the SMC5-SMC6 complex.</text>
</comment>
<organism evidence="10 11">
    <name type="scientific">Turnera subulata</name>
    <dbReference type="NCBI Taxonomy" id="218843"/>
    <lineage>
        <taxon>Eukaryota</taxon>
        <taxon>Viridiplantae</taxon>
        <taxon>Streptophyta</taxon>
        <taxon>Embryophyta</taxon>
        <taxon>Tracheophyta</taxon>
        <taxon>Spermatophyta</taxon>
        <taxon>Magnoliopsida</taxon>
        <taxon>eudicotyledons</taxon>
        <taxon>Gunneridae</taxon>
        <taxon>Pentapetalae</taxon>
        <taxon>rosids</taxon>
        <taxon>fabids</taxon>
        <taxon>Malpighiales</taxon>
        <taxon>Passifloraceae</taxon>
        <taxon>Turnera</taxon>
    </lineage>
</organism>
<proteinExistence type="inferred from homology"/>
<sequence>MDKPGKREPSSPTAGGGDSGQDASASSPDSETGRRAIRSRYLAVKHLICDERDDVGKPDSDKFQSIMNEVDNLHKLVQKPREQVADAEALLDIANSLFSSVRAHNKDGITASDFVDCVLQEFGKQNASSRRDRRSIRNRMAWKDIGIAVSHIFSSSRGCATMIGPTDCKIKQRKTVVRNRRVRPIDSAIPEEIDVSSPKTKTDTDRNMAIMFGILKSKRSVLLENLVLNRDSFAQTVENLFALSFLVKDGRAEIKVDEKRRHLVSPRNAPAASQVTSKEVAYRHFVFRFDFKDWKLMRSVVGVGEELMPNRSYANTSERIQPNGERVESHGQVVVPKREADELGLESHGTASTPPIRLFSRNRGLVLHEDTVVQDSSPESDDAQARAAAAIRKGKRKLAWPTC</sequence>
<keyword evidence="11" id="KW-1185">Reference proteome</keyword>
<feature type="compositionally biased region" description="Low complexity" evidence="8">
    <location>
        <begin position="20"/>
        <end position="30"/>
    </location>
</feature>
<evidence type="ECO:0000256" key="1">
    <source>
        <dbReference type="ARBA" id="ARBA00004123"/>
    </source>
</evidence>
<comment type="subcellular location">
    <subcellularLocation>
        <location evidence="1 7">Nucleus</location>
    </subcellularLocation>
</comment>
<evidence type="ECO:0000313" key="11">
    <source>
        <dbReference type="Proteomes" id="UP001141552"/>
    </source>
</evidence>
<comment type="similarity">
    <text evidence="2 7">Belongs to the NSE4 family.</text>
</comment>
<gene>
    <name evidence="10" type="ORF">Tsubulata_037465</name>
</gene>
<evidence type="ECO:0000256" key="3">
    <source>
        <dbReference type="ARBA" id="ARBA00022763"/>
    </source>
</evidence>
<evidence type="ECO:0000256" key="5">
    <source>
        <dbReference type="ARBA" id="ARBA00023204"/>
    </source>
</evidence>
<feature type="domain" description="Non-structural maintenance of chromosome element 4 C-terminal" evidence="9">
    <location>
        <begin position="222"/>
        <end position="308"/>
    </location>
</feature>
<accession>A0A9Q0FV27</accession>
<keyword evidence="5 7" id="KW-0234">DNA repair</keyword>
<dbReference type="PANTHER" id="PTHR16140">
    <property type="entry name" value="NON-STRUCTURAL MAINTENANCE OF CHROMOSOMES ELEMENT 4"/>
    <property type="match status" value="1"/>
</dbReference>
<dbReference type="InterPro" id="IPR027786">
    <property type="entry name" value="Nse4/EID"/>
</dbReference>
<dbReference type="GO" id="GO:0030915">
    <property type="term" value="C:Smc5-Smc6 complex"/>
    <property type="evidence" value="ECO:0007669"/>
    <property type="project" value="UniProtKB-UniRule"/>
</dbReference>
<dbReference type="Pfam" id="PF08743">
    <property type="entry name" value="Nse4_C"/>
    <property type="match status" value="1"/>
</dbReference>
<keyword evidence="4 7" id="KW-0233">DNA recombination</keyword>
<reference evidence="10" key="2">
    <citation type="journal article" date="2023" name="Plants (Basel)">
        <title>Annotation of the Turnera subulata (Passifloraceae) Draft Genome Reveals the S-Locus Evolved after the Divergence of Turneroideae from Passifloroideae in a Stepwise Manner.</title>
        <authorList>
            <person name="Henning P.M."/>
            <person name="Roalson E.H."/>
            <person name="Mir W."/>
            <person name="McCubbin A.G."/>
            <person name="Shore J.S."/>
        </authorList>
    </citation>
    <scope>NUCLEOTIDE SEQUENCE</scope>
    <source>
        <strain evidence="10">F60SS</strain>
    </source>
</reference>
<name>A0A9Q0FV27_9ROSI</name>